<dbReference type="AlphaFoldDB" id="A0A7J7PC17"/>
<name>A0A7J7PC17_9MAGN</name>
<organism evidence="2 3">
    <name type="scientific">Kingdonia uniflora</name>
    <dbReference type="NCBI Taxonomy" id="39325"/>
    <lineage>
        <taxon>Eukaryota</taxon>
        <taxon>Viridiplantae</taxon>
        <taxon>Streptophyta</taxon>
        <taxon>Embryophyta</taxon>
        <taxon>Tracheophyta</taxon>
        <taxon>Spermatophyta</taxon>
        <taxon>Magnoliopsida</taxon>
        <taxon>Ranunculales</taxon>
        <taxon>Circaeasteraceae</taxon>
        <taxon>Kingdonia</taxon>
    </lineage>
</organism>
<sequence>MSGGHLTRQNSRANRSTTAVPYPTTTVVRTDFGYKSVVPGGYTCNLTSHGDSAIPMFYK</sequence>
<keyword evidence="3" id="KW-1185">Reference proteome</keyword>
<evidence type="ECO:0000313" key="2">
    <source>
        <dbReference type="EMBL" id="KAF6176995.1"/>
    </source>
</evidence>
<dbReference type="EMBL" id="JACGCM010000012">
    <property type="protein sequence ID" value="KAF6176995.1"/>
    <property type="molecule type" value="Genomic_DNA"/>
</dbReference>
<dbReference type="Proteomes" id="UP000541444">
    <property type="component" value="Unassembled WGS sequence"/>
</dbReference>
<comment type="caution">
    <text evidence="2">The sequence shown here is derived from an EMBL/GenBank/DDBJ whole genome shotgun (WGS) entry which is preliminary data.</text>
</comment>
<feature type="compositionally biased region" description="Polar residues" evidence="1">
    <location>
        <begin position="7"/>
        <end position="16"/>
    </location>
</feature>
<proteinExistence type="predicted"/>
<reference evidence="2 3" key="1">
    <citation type="journal article" date="2020" name="IScience">
        <title>Genome Sequencing of the Endangered Kingdonia uniflora (Circaeasteraceae, Ranunculales) Reveals Potential Mechanisms of Evolutionary Specialization.</title>
        <authorList>
            <person name="Sun Y."/>
            <person name="Deng T."/>
            <person name="Zhang A."/>
            <person name="Moore M.J."/>
            <person name="Landis J.B."/>
            <person name="Lin N."/>
            <person name="Zhang H."/>
            <person name="Zhang X."/>
            <person name="Huang J."/>
            <person name="Zhang X."/>
            <person name="Sun H."/>
            <person name="Wang H."/>
        </authorList>
    </citation>
    <scope>NUCLEOTIDE SEQUENCE [LARGE SCALE GENOMIC DNA]</scope>
    <source>
        <strain evidence="2">TB1705</strain>
        <tissue evidence="2">Leaf</tissue>
    </source>
</reference>
<feature type="region of interest" description="Disordered" evidence="1">
    <location>
        <begin position="1"/>
        <end position="22"/>
    </location>
</feature>
<accession>A0A7J7PC17</accession>
<protein>
    <submittedName>
        <fullName evidence="2">Uncharacterized protein</fullName>
    </submittedName>
</protein>
<evidence type="ECO:0000256" key="1">
    <source>
        <dbReference type="SAM" id="MobiDB-lite"/>
    </source>
</evidence>
<gene>
    <name evidence="2" type="ORF">GIB67_027795</name>
</gene>
<evidence type="ECO:0000313" key="3">
    <source>
        <dbReference type="Proteomes" id="UP000541444"/>
    </source>
</evidence>